<evidence type="ECO:0000313" key="4">
    <source>
        <dbReference type="Proteomes" id="UP000198518"/>
    </source>
</evidence>
<gene>
    <name evidence="3" type="ORF">SAMN04487945_2485</name>
</gene>
<reference evidence="3 4" key="1">
    <citation type="submission" date="2016-10" db="EMBL/GenBank/DDBJ databases">
        <authorList>
            <person name="de Groot N.N."/>
        </authorList>
    </citation>
    <scope>NUCLEOTIDE SEQUENCE [LARGE SCALE GENOMIC DNA]</scope>
    <source>
        <strain evidence="3 4">CGMCC 1.5337</strain>
    </source>
</reference>
<evidence type="ECO:0000313" key="3">
    <source>
        <dbReference type="EMBL" id="SEW24779.1"/>
    </source>
</evidence>
<dbReference type="RefSeq" id="WP_089669697.1">
    <property type="nucleotide sequence ID" value="NZ_FOJA01000001.1"/>
</dbReference>
<feature type="compositionally biased region" description="Basic and acidic residues" evidence="1">
    <location>
        <begin position="37"/>
        <end position="48"/>
    </location>
</feature>
<feature type="domain" description="DUF8135" evidence="2">
    <location>
        <begin position="103"/>
        <end position="151"/>
    </location>
</feature>
<dbReference type="Proteomes" id="UP000198518">
    <property type="component" value="Unassembled WGS sequence"/>
</dbReference>
<dbReference type="OrthoDB" id="204982at2157"/>
<keyword evidence="4" id="KW-1185">Reference proteome</keyword>
<dbReference type="InterPro" id="IPR058448">
    <property type="entry name" value="DUF8135"/>
</dbReference>
<feature type="compositionally biased region" description="Basic and acidic residues" evidence="1">
    <location>
        <begin position="1"/>
        <end position="21"/>
    </location>
</feature>
<protein>
    <recommendedName>
        <fullName evidence="2">DUF8135 domain-containing protein</fullName>
    </recommendedName>
</protein>
<feature type="region of interest" description="Disordered" evidence="1">
    <location>
        <begin position="1"/>
        <end position="53"/>
    </location>
</feature>
<evidence type="ECO:0000259" key="2">
    <source>
        <dbReference type="Pfam" id="PF26456"/>
    </source>
</evidence>
<organism evidence="3 4">
    <name type="scientific">Halobacterium jilantaiense</name>
    <dbReference type="NCBI Taxonomy" id="355548"/>
    <lineage>
        <taxon>Archaea</taxon>
        <taxon>Methanobacteriati</taxon>
        <taxon>Methanobacteriota</taxon>
        <taxon>Stenosarchaea group</taxon>
        <taxon>Halobacteria</taxon>
        <taxon>Halobacteriales</taxon>
        <taxon>Halobacteriaceae</taxon>
        <taxon>Halobacterium</taxon>
    </lineage>
</organism>
<evidence type="ECO:0000256" key="1">
    <source>
        <dbReference type="SAM" id="MobiDB-lite"/>
    </source>
</evidence>
<feature type="region of interest" description="Disordered" evidence="1">
    <location>
        <begin position="76"/>
        <end position="102"/>
    </location>
</feature>
<accession>A0A1I0QCJ4</accession>
<dbReference type="STRING" id="355548.SAMN04487945_2485"/>
<proteinExistence type="predicted"/>
<dbReference type="AlphaFoldDB" id="A0A1I0QCJ4"/>
<name>A0A1I0QCJ4_9EURY</name>
<dbReference type="EMBL" id="FOJA01000001">
    <property type="protein sequence ID" value="SEW24779.1"/>
    <property type="molecule type" value="Genomic_DNA"/>
</dbReference>
<dbReference type="Pfam" id="PF26456">
    <property type="entry name" value="DUF8135"/>
    <property type="match status" value="1"/>
</dbReference>
<sequence>MSGEGPRRDRGSDDDAERGDASGESAAADEDDAPLSDLRRDVDERRDREDDDFEELFAEMEVGDVDEAEVWAALDESADEPVVDPGVVTDAVGEPADDDGETTVVEKSLCHGCPHFADPPETACTHDGTTIEAEVDTGHFRVRDCPVVAEREARDPGDFSPDPE</sequence>